<dbReference type="EMBL" id="CP018911">
    <property type="protein sequence ID" value="AZU03754.1"/>
    <property type="molecule type" value="Genomic_DNA"/>
</dbReference>
<dbReference type="AlphaFoldDB" id="A0A3T0E8U9"/>
<dbReference type="OrthoDB" id="9786548at2"/>
<evidence type="ECO:0000313" key="3">
    <source>
        <dbReference type="Proteomes" id="UP000286954"/>
    </source>
</evidence>
<dbReference type="Proteomes" id="UP000286954">
    <property type="component" value="Chromosome"/>
</dbReference>
<keyword evidence="3" id="KW-1185">Reference proteome</keyword>
<evidence type="ECO:0000313" key="2">
    <source>
        <dbReference type="EMBL" id="AZU03754.1"/>
    </source>
</evidence>
<reference evidence="2 3" key="1">
    <citation type="submission" date="2016-12" db="EMBL/GenBank/DDBJ databases">
        <title>The genome of dimorphic prosthecate Glycocaulis alkaliphilus 6b-8t, isolated from crude oil dictates its adaptability in petroleum environments.</title>
        <authorList>
            <person name="Wu X.-L."/>
            <person name="Geng S."/>
        </authorList>
    </citation>
    <scope>NUCLEOTIDE SEQUENCE [LARGE SCALE GENOMIC DNA]</scope>
    <source>
        <strain evidence="2 3">6B-8</strain>
    </source>
</reference>
<gene>
    <name evidence="2" type="ORF">X907_1219</name>
</gene>
<dbReference type="RefSeq" id="WP_127566216.1">
    <property type="nucleotide sequence ID" value="NZ_BMFB01000005.1"/>
</dbReference>
<dbReference type="PROSITE" id="PS50894">
    <property type="entry name" value="HPT"/>
    <property type="match status" value="1"/>
</dbReference>
<protein>
    <submittedName>
        <fullName evidence="2">Uncharacterized protein</fullName>
    </submittedName>
</protein>
<name>A0A3T0E8U9_9PROT</name>
<sequence>MTQRERPIEIINPPNMLKVKVGGRIAPADPAAIARAEAALAEMKHEFADWLAEEVNKLEAALARVQANGLTSEAGDELFTVAHDLRGLGATYEFPLVTRMAASLSRLVETGEKRELVPVQLVEAHVGAIRAALRQNIRTDEHAVGRTLAEELETRVIELVGAPA</sequence>
<proteinExistence type="predicted"/>
<dbReference type="SUPFAM" id="SSF47226">
    <property type="entry name" value="Histidine-containing phosphotransfer domain, HPT domain"/>
    <property type="match status" value="1"/>
</dbReference>
<dbReference type="InterPro" id="IPR008207">
    <property type="entry name" value="Sig_transdc_His_kin_Hpt_dom"/>
</dbReference>
<evidence type="ECO:0000256" key="1">
    <source>
        <dbReference type="ARBA" id="ARBA00023012"/>
    </source>
</evidence>
<keyword evidence="1" id="KW-0902">Two-component regulatory system</keyword>
<dbReference type="GO" id="GO:0000160">
    <property type="term" value="P:phosphorelay signal transduction system"/>
    <property type="evidence" value="ECO:0007669"/>
    <property type="project" value="UniProtKB-KW"/>
</dbReference>
<dbReference type="Gene3D" id="1.20.120.160">
    <property type="entry name" value="HPT domain"/>
    <property type="match status" value="1"/>
</dbReference>
<dbReference type="GO" id="GO:0004672">
    <property type="term" value="F:protein kinase activity"/>
    <property type="evidence" value="ECO:0007669"/>
    <property type="project" value="UniProtKB-ARBA"/>
</dbReference>
<dbReference type="KEGG" id="gak:X907_1219"/>
<dbReference type="Pfam" id="PF01627">
    <property type="entry name" value="Hpt"/>
    <property type="match status" value="1"/>
</dbReference>
<organism evidence="2 3">
    <name type="scientific">Glycocaulis alkaliphilus</name>
    <dbReference type="NCBI Taxonomy" id="1434191"/>
    <lineage>
        <taxon>Bacteria</taxon>
        <taxon>Pseudomonadati</taxon>
        <taxon>Pseudomonadota</taxon>
        <taxon>Alphaproteobacteria</taxon>
        <taxon>Maricaulales</taxon>
        <taxon>Maricaulaceae</taxon>
        <taxon>Glycocaulis</taxon>
    </lineage>
</organism>
<dbReference type="InterPro" id="IPR036641">
    <property type="entry name" value="HPT_dom_sf"/>
</dbReference>
<accession>A0A3T0E8U9</accession>